<organism evidence="3 4">
    <name type="scientific">Polysphondylium violaceum</name>
    <dbReference type="NCBI Taxonomy" id="133409"/>
    <lineage>
        <taxon>Eukaryota</taxon>
        <taxon>Amoebozoa</taxon>
        <taxon>Evosea</taxon>
        <taxon>Eumycetozoa</taxon>
        <taxon>Dictyostelia</taxon>
        <taxon>Dictyosteliales</taxon>
        <taxon>Dictyosteliaceae</taxon>
        <taxon>Polysphondylium</taxon>
    </lineage>
</organism>
<evidence type="ECO:0000256" key="1">
    <source>
        <dbReference type="SAM" id="Coils"/>
    </source>
</evidence>
<accession>A0A8J4PK83</accession>
<gene>
    <name evidence="3" type="ORF">CYY_009314</name>
</gene>
<feature type="region of interest" description="Disordered" evidence="2">
    <location>
        <begin position="284"/>
        <end position="349"/>
    </location>
</feature>
<dbReference type="Proteomes" id="UP000695562">
    <property type="component" value="Unassembled WGS sequence"/>
</dbReference>
<feature type="compositionally biased region" description="Acidic residues" evidence="2">
    <location>
        <begin position="289"/>
        <end position="314"/>
    </location>
</feature>
<sequence length="360" mass="42420">MNQEIGDISRRLLGLLLDARIGAKEIEYERGTDEISKSVENIKLLTLEKNKILDHIATSSQKLTYIHTTLQKVVQGKEKEFQKEDQLTKELAKLKEDLFNISTNTANEHQLFKRFTQSKLLDEHMKADNNNNSNNNSDNNHQHHQQPQDHDKRIHSILENIDKKSVKSNQLLNQLDTLKQEYDNLLLEKRNIMIDNRENFNKIKDEFESLSKMESTRAKEEYDQERSVETIFSFVAKAIVYHTKIDWSKDKKISNYFYRLIDPNHVDGDDDDDDEEEEVIEKQVYQVEKDDDDDDDDDDDSKDEDSESDDDDQDSEKQKDDDSEIADDEIEAVDLNETDDEQDKDFDEEDYQIYKKKKKL</sequence>
<feature type="compositionally biased region" description="Low complexity" evidence="2">
    <location>
        <begin position="128"/>
        <end position="139"/>
    </location>
</feature>
<reference evidence="3" key="1">
    <citation type="submission" date="2020-01" db="EMBL/GenBank/DDBJ databases">
        <title>Development of genomics and gene disruption for Polysphondylium violaceum indicates a role for the polyketide synthase stlB in stalk morphogenesis.</title>
        <authorList>
            <person name="Narita B."/>
            <person name="Kawabe Y."/>
            <person name="Kin K."/>
            <person name="Saito T."/>
            <person name="Gibbs R."/>
            <person name="Kuspa A."/>
            <person name="Muzny D."/>
            <person name="Queller D."/>
            <person name="Richards S."/>
            <person name="Strassman J."/>
            <person name="Sucgang R."/>
            <person name="Worley K."/>
            <person name="Schaap P."/>
        </authorList>
    </citation>
    <scope>NUCLEOTIDE SEQUENCE</scope>
    <source>
        <strain evidence="3">QSvi11</strain>
    </source>
</reference>
<comment type="caution">
    <text evidence="3">The sequence shown here is derived from an EMBL/GenBank/DDBJ whole genome shotgun (WGS) entry which is preliminary data.</text>
</comment>
<name>A0A8J4PK83_9MYCE</name>
<proteinExistence type="predicted"/>
<feature type="compositionally biased region" description="Acidic residues" evidence="2">
    <location>
        <begin position="321"/>
        <end position="349"/>
    </location>
</feature>
<keyword evidence="4" id="KW-1185">Reference proteome</keyword>
<evidence type="ECO:0000313" key="4">
    <source>
        <dbReference type="Proteomes" id="UP000695562"/>
    </source>
</evidence>
<dbReference type="EMBL" id="AJWJ01000677">
    <property type="protein sequence ID" value="KAF2069370.1"/>
    <property type="molecule type" value="Genomic_DNA"/>
</dbReference>
<feature type="region of interest" description="Disordered" evidence="2">
    <location>
        <begin position="126"/>
        <end position="151"/>
    </location>
</feature>
<evidence type="ECO:0000256" key="2">
    <source>
        <dbReference type="SAM" id="MobiDB-lite"/>
    </source>
</evidence>
<dbReference type="AlphaFoldDB" id="A0A8J4PK83"/>
<protein>
    <submittedName>
        <fullName evidence="3">Uncharacterized protein</fullName>
    </submittedName>
</protein>
<evidence type="ECO:0000313" key="3">
    <source>
        <dbReference type="EMBL" id="KAF2069370.1"/>
    </source>
</evidence>
<keyword evidence="1" id="KW-0175">Coiled coil</keyword>
<feature type="coiled-coil region" evidence="1">
    <location>
        <begin position="77"/>
        <end position="104"/>
    </location>
</feature>
<feature type="coiled-coil region" evidence="1">
    <location>
        <begin position="161"/>
        <end position="195"/>
    </location>
</feature>